<evidence type="ECO:0000313" key="2">
    <source>
        <dbReference type="Proteomes" id="UP001225498"/>
    </source>
</evidence>
<dbReference type="AlphaFoldDB" id="A0AAI9G362"/>
<organism evidence="1 2">
    <name type="scientific">Stenotrophomonas maltophilia</name>
    <name type="common">Pseudomonas maltophilia</name>
    <name type="synonym">Xanthomonas maltophilia</name>
    <dbReference type="NCBI Taxonomy" id="40324"/>
    <lineage>
        <taxon>Bacteria</taxon>
        <taxon>Pseudomonadati</taxon>
        <taxon>Pseudomonadota</taxon>
        <taxon>Gammaproteobacteria</taxon>
        <taxon>Lysobacterales</taxon>
        <taxon>Lysobacteraceae</taxon>
        <taxon>Stenotrophomonas</taxon>
        <taxon>Stenotrophomonas maltophilia group</taxon>
    </lineage>
</organism>
<proteinExistence type="predicted"/>
<accession>A0AAI9G362</accession>
<evidence type="ECO:0000313" key="1">
    <source>
        <dbReference type="EMBL" id="EKZ1925737.1"/>
    </source>
</evidence>
<name>A0AAI9G362_STEMA</name>
<reference evidence="1" key="1">
    <citation type="submission" date="2023-08" db="EMBL/GenBank/DDBJ databases">
        <authorList>
            <consortium name="Clinical and Environmental Microbiology Branch: Whole genome sequencing antimicrobial resistance pathogens in the healthcare setting"/>
        </authorList>
    </citation>
    <scope>NUCLEOTIDE SEQUENCE</scope>
    <source>
        <strain evidence="1">2023CJ-00293</strain>
    </source>
</reference>
<protein>
    <submittedName>
        <fullName evidence="1">Uncharacterized protein</fullName>
    </submittedName>
</protein>
<sequence length="95" mass="10850">MTDMAFHTEMEDEQAMKSVLRRLAMPASVLSYDVRVDEDSSGESALWVYLTVDDKTVASNTKKLNELRSFISAMQESALHDGVSRWPYVEFLKSR</sequence>
<dbReference type="Proteomes" id="UP001225498">
    <property type="component" value="Unassembled WGS sequence"/>
</dbReference>
<comment type="caution">
    <text evidence="1">The sequence shown here is derived from an EMBL/GenBank/DDBJ whole genome shotgun (WGS) entry which is preliminary data.</text>
</comment>
<dbReference type="EMBL" id="ABLTIR010000009">
    <property type="protein sequence ID" value="EKZ1925737.1"/>
    <property type="molecule type" value="Genomic_DNA"/>
</dbReference>
<gene>
    <name evidence="1" type="ORF">REH87_000708</name>
</gene>
<dbReference type="RefSeq" id="WP_049450180.1">
    <property type="nucleotide sequence ID" value="NZ_AP021867.1"/>
</dbReference>